<evidence type="ECO:0000313" key="7">
    <source>
        <dbReference type="EMBL" id="KAE9404195.1"/>
    </source>
</evidence>
<dbReference type="Pfam" id="PF07690">
    <property type="entry name" value="MFS_1"/>
    <property type="match status" value="1"/>
</dbReference>
<protein>
    <submittedName>
        <fullName evidence="7">Sugar transporter</fullName>
    </submittedName>
</protein>
<dbReference type="PANTHER" id="PTHR43791:SF6">
    <property type="entry name" value="TRANSPORTER, PUTATIVE (AFU_ORTHOLOGUE AFUA_1G16690)-RELATED"/>
    <property type="match status" value="1"/>
</dbReference>
<dbReference type="AlphaFoldDB" id="A0A6A4I607"/>
<dbReference type="EMBL" id="ML769418">
    <property type="protein sequence ID" value="KAE9404195.1"/>
    <property type="molecule type" value="Genomic_DNA"/>
</dbReference>
<sequence>MLKTSEEMNHAASGSALDGDETTPLVVHDSATGEHMLFGNVDERKRLEQRLLKKLDTRMSILVLIYILNYIDRQNIAVARLRGFEEDLKLEGSQFASCMGSVYLGYLFFQIPSNLFLEYIGKPATYLATCMILWGFISMFTRFYEAILARFCLGFLLISKWYKRDELGQRTGYLACGLLIANATGSLMASGILTAMDNVYGISAWRWLFFTEGFLTILVGIWALYVLPNFPQTSSGWLSPAEKALAVLRIREESKTDYDEEIKGPLNGFWLAISDWKVCHVFGVFFHFYFPTLMQTIGYNPTITLLICVPPWLTATVAVIIISRHSDKTSERFWHISFSFGVAVIGYLMAISTMNPLLRYISLFLMTQTHAAFVCFMAWASGSLSDTPSKRATALALINTGGILANIFVPYAWPSAWGPDYSKSFAICILATFLSATMCWVFRLHLKSLNNARHR</sequence>
<keyword evidence="4 6" id="KW-1133">Transmembrane helix</keyword>
<organism evidence="7 8">
    <name type="scientific">Gymnopus androsaceus JB14</name>
    <dbReference type="NCBI Taxonomy" id="1447944"/>
    <lineage>
        <taxon>Eukaryota</taxon>
        <taxon>Fungi</taxon>
        <taxon>Dikarya</taxon>
        <taxon>Basidiomycota</taxon>
        <taxon>Agaricomycotina</taxon>
        <taxon>Agaricomycetes</taxon>
        <taxon>Agaricomycetidae</taxon>
        <taxon>Agaricales</taxon>
        <taxon>Marasmiineae</taxon>
        <taxon>Omphalotaceae</taxon>
        <taxon>Gymnopus</taxon>
    </lineage>
</organism>
<feature type="transmembrane region" description="Helical" evidence="6">
    <location>
        <begin position="269"/>
        <end position="290"/>
    </location>
</feature>
<dbReference type="Proteomes" id="UP000799118">
    <property type="component" value="Unassembled WGS sequence"/>
</dbReference>
<keyword evidence="8" id="KW-1185">Reference proteome</keyword>
<feature type="transmembrane region" description="Helical" evidence="6">
    <location>
        <begin position="302"/>
        <end position="321"/>
    </location>
</feature>
<dbReference type="OrthoDB" id="2985014at2759"/>
<dbReference type="PANTHER" id="PTHR43791">
    <property type="entry name" value="PERMEASE-RELATED"/>
    <property type="match status" value="1"/>
</dbReference>
<keyword evidence="5 6" id="KW-0472">Membrane</keyword>
<evidence type="ECO:0000313" key="8">
    <source>
        <dbReference type="Proteomes" id="UP000799118"/>
    </source>
</evidence>
<feature type="transmembrane region" description="Helical" evidence="6">
    <location>
        <begin position="174"/>
        <end position="195"/>
    </location>
</feature>
<dbReference type="SUPFAM" id="SSF103473">
    <property type="entry name" value="MFS general substrate transporter"/>
    <property type="match status" value="1"/>
</dbReference>
<feature type="transmembrane region" description="Helical" evidence="6">
    <location>
        <begin position="392"/>
        <end position="412"/>
    </location>
</feature>
<keyword evidence="7" id="KW-0762">Sugar transport</keyword>
<feature type="transmembrane region" description="Helical" evidence="6">
    <location>
        <begin position="207"/>
        <end position="227"/>
    </location>
</feature>
<dbReference type="GO" id="GO:0016020">
    <property type="term" value="C:membrane"/>
    <property type="evidence" value="ECO:0007669"/>
    <property type="project" value="UniProtKB-SubCell"/>
</dbReference>
<keyword evidence="3 6" id="KW-0812">Transmembrane</keyword>
<keyword evidence="2" id="KW-0813">Transport</keyword>
<proteinExistence type="predicted"/>
<feature type="transmembrane region" description="Helical" evidence="6">
    <location>
        <begin position="424"/>
        <end position="446"/>
    </location>
</feature>
<dbReference type="GO" id="GO:0022857">
    <property type="term" value="F:transmembrane transporter activity"/>
    <property type="evidence" value="ECO:0007669"/>
    <property type="project" value="InterPro"/>
</dbReference>
<reference evidence="7" key="1">
    <citation type="journal article" date="2019" name="Environ. Microbiol.">
        <title>Fungal ecological strategies reflected in gene transcription - a case study of two litter decomposers.</title>
        <authorList>
            <person name="Barbi F."/>
            <person name="Kohler A."/>
            <person name="Barry K."/>
            <person name="Baskaran P."/>
            <person name="Daum C."/>
            <person name="Fauchery L."/>
            <person name="Ihrmark K."/>
            <person name="Kuo A."/>
            <person name="LaButti K."/>
            <person name="Lipzen A."/>
            <person name="Morin E."/>
            <person name="Grigoriev I.V."/>
            <person name="Henrissat B."/>
            <person name="Lindahl B."/>
            <person name="Martin F."/>
        </authorList>
    </citation>
    <scope>NUCLEOTIDE SEQUENCE</scope>
    <source>
        <strain evidence="7">JB14</strain>
    </source>
</reference>
<evidence type="ECO:0000256" key="6">
    <source>
        <dbReference type="SAM" id="Phobius"/>
    </source>
</evidence>
<evidence type="ECO:0000256" key="4">
    <source>
        <dbReference type="ARBA" id="ARBA00022989"/>
    </source>
</evidence>
<gene>
    <name evidence="7" type="ORF">BT96DRAFT_916972</name>
</gene>
<feature type="transmembrane region" description="Helical" evidence="6">
    <location>
        <begin position="333"/>
        <end position="351"/>
    </location>
</feature>
<evidence type="ECO:0000256" key="2">
    <source>
        <dbReference type="ARBA" id="ARBA00022448"/>
    </source>
</evidence>
<evidence type="ECO:0000256" key="1">
    <source>
        <dbReference type="ARBA" id="ARBA00004141"/>
    </source>
</evidence>
<dbReference type="Gene3D" id="1.20.1250.20">
    <property type="entry name" value="MFS general substrate transporter like domains"/>
    <property type="match status" value="2"/>
</dbReference>
<accession>A0A6A4I607</accession>
<dbReference type="InterPro" id="IPR011701">
    <property type="entry name" value="MFS"/>
</dbReference>
<comment type="subcellular location">
    <subcellularLocation>
        <location evidence="1">Membrane</location>
        <topology evidence="1">Multi-pass membrane protein</topology>
    </subcellularLocation>
</comment>
<evidence type="ECO:0000256" key="5">
    <source>
        <dbReference type="ARBA" id="ARBA00023136"/>
    </source>
</evidence>
<name>A0A6A4I607_9AGAR</name>
<dbReference type="InterPro" id="IPR036259">
    <property type="entry name" value="MFS_trans_sf"/>
</dbReference>
<feature type="transmembrane region" description="Helical" evidence="6">
    <location>
        <begin position="357"/>
        <end position="380"/>
    </location>
</feature>
<evidence type="ECO:0000256" key="3">
    <source>
        <dbReference type="ARBA" id="ARBA00022692"/>
    </source>
</evidence>